<organism evidence="2 3">
    <name type="scientific">Cronobacter phage vB_CsaM_GAP31</name>
    <dbReference type="NCBI Taxonomy" id="1141135"/>
    <lineage>
        <taxon>Viruses</taxon>
        <taxon>Duplodnaviria</taxon>
        <taxon>Heunggongvirae</taxon>
        <taxon>Uroviricota</taxon>
        <taxon>Caudoviricetes</taxon>
        <taxon>Vequintavirinae</taxon>
        <taxon>Seunavirus</taxon>
        <taxon>Seunavirus GAP31</taxon>
    </lineage>
</organism>
<dbReference type="SUPFAM" id="SSF49373">
    <property type="entry name" value="Invasin/intimin cell-adhesion fragments"/>
    <property type="match status" value="2"/>
</dbReference>
<evidence type="ECO:0000313" key="3">
    <source>
        <dbReference type="Proteomes" id="UP000000458"/>
    </source>
</evidence>
<sequence>MFPIPSLFLLMAGGGTTPLPPGGVKKIAFSREQTSGVKRSMAILLTDGRLYTQGDNAWGECADGTTSPFYDHWKLAASNVADVFGVGKAFVVKYNSGGWQYAGDQGQFTGSTSNMMAWTSFPSSITGTVNLANLVSVVGGGGNTLWIMSNGTLYGSGPNANGCLGSGNSNPIPTPRTISTSCIRAFGLNACVTYLNNVGVPRVCGSTYGINGSFTPITSFASVTFPGATGTIYAKEWMCNEDNTIAIASAGASDTDHYLYTRGITTNNATYTKVSGFGPFTTFRVLDGGQSRFFIADDALYALGDSQRNLGLGDTTTSVTVPTVIPVPTGADWDLSKLTFVAEMKGDNMSQGATLGHWMVYDGNLFYTGSPKGFFGSTTIVGKFTNVPENSFEGIRADSITTGSIGVAIVGTTKQLTWSIDPPGAEIYDLQFSSSHPEFATIDANGLMTFVAEGGFDITMTAKTGTSATTLTDTSGGYVSTLGMATDSLSAMTVGETKQLVYTVTPAGVENLDGYSITFSSEDPAVATVSPTGLITAVADGGTRIHATAAVQTVTADDSSYLSVNAP</sequence>
<reference evidence="2 3" key="1">
    <citation type="journal article" date="2012" name="J. Virol.">
        <title>Genome Sequence of Cronobacter sakazakii Myovirus vB_CsaM_GAP31.</title>
        <authorList>
            <person name="Abbasifar R."/>
            <person name="Kropinski A.M."/>
            <person name="Sabour P.M."/>
            <person name="Ackermann H.W."/>
            <person name="Alanis Villa A."/>
            <person name="Abbasifar A."/>
            <person name="Griffiths M.W."/>
        </authorList>
    </citation>
    <scope>NUCLEOTIDE SEQUENCE [LARGE SCALE GENOMIC DNA]</scope>
</reference>
<dbReference type="InterPro" id="IPR008964">
    <property type="entry name" value="Invasin/intimin_cell_adhesion"/>
</dbReference>
<dbReference type="Pfam" id="PF02368">
    <property type="entry name" value="Big_2"/>
    <property type="match status" value="2"/>
</dbReference>
<keyword evidence="3" id="KW-1185">Reference proteome</keyword>
<dbReference type="SUPFAM" id="SSF50985">
    <property type="entry name" value="RCC1/BLIP-II"/>
    <property type="match status" value="1"/>
</dbReference>
<dbReference type="OrthoDB" id="5362at10239"/>
<gene>
    <name evidence="2" type="ORF">GAP31_232</name>
</gene>
<dbReference type="InterPro" id="IPR009091">
    <property type="entry name" value="RCC1/BLIP-II"/>
</dbReference>
<dbReference type="Gene3D" id="2.60.40.1080">
    <property type="match status" value="2"/>
</dbReference>
<feature type="domain" description="BIG2" evidence="1">
    <location>
        <begin position="479"/>
        <end position="559"/>
    </location>
</feature>
<dbReference type="SMART" id="SM00635">
    <property type="entry name" value="BID_2"/>
    <property type="match status" value="2"/>
</dbReference>
<dbReference type="Gene3D" id="2.130.10.30">
    <property type="entry name" value="Regulator of chromosome condensation 1/beta-lactamase-inhibitor protein II"/>
    <property type="match status" value="1"/>
</dbReference>
<dbReference type="RefSeq" id="YP_006987068.1">
    <property type="nucleotide sequence ID" value="NC_019400.1"/>
</dbReference>
<protein>
    <recommendedName>
        <fullName evidence="1">BIG2 domain-containing protein</fullName>
    </recommendedName>
</protein>
<dbReference type="GeneID" id="13993552"/>
<dbReference type="Proteomes" id="UP000000458">
    <property type="component" value="Segment"/>
</dbReference>
<feature type="domain" description="BIG2" evidence="1">
    <location>
        <begin position="396"/>
        <end position="472"/>
    </location>
</feature>
<accession>K4F696</accession>
<evidence type="ECO:0000259" key="1">
    <source>
        <dbReference type="SMART" id="SM00635"/>
    </source>
</evidence>
<dbReference type="InterPro" id="IPR003343">
    <property type="entry name" value="Big_2"/>
</dbReference>
<dbReference type="KEGG" id="vg:13993552"/>
<evidence type="ECO:0000313" key="2">
    <source>
        <dbReference type="EMBL" id="AFC21413.1"/>
    </source>
</evidence>
<proteinExistence type="predicted"/>
<name>K4F696_9CAUD</name>
<dbReference type="EMBL" id="JN882284">
    <property type="protein sequence ID" value="AFC21413.1"/>
    <property type="molecule type" value="Genomic_DNA"/>
</dbReference>